<evidence type="ECO:0000256" key="5">
    <source>
        <dbReference type="ARBA" id="ARBA00022729"/>
    </source>
</evidence>
<sequence>MAVRGETKEMRYFGGVKQQKDYEKVTDRPIIGILTCEFDYLNTGEPIESLPNTYSDMLESFGARAVPISFKWPKERIYRALDKVNGVLFTGGDIVPYDFESNEFHPYYLSLKHVLRYVIAKNDQGDYFPLLGICQGIQFLMRAISGNPEIIADSLRWGQNDTFTPLMTPLSEFNMLGNLDIQAYASRNGEADERIEFNWHRYGIYLSEFYKSKELRGFFNVLSYDDYGDGKPIVSTVEAFNYPIIAVQYHPEKNLFDFWNQNIPHTRKAQQFTEDFAFIFIDECKKNSHKFSSYNEEVSALIGNYKRHTGVFGHEGDNLCVDYYRIS</sequence>
<comment type="similarity">
    <text evidence="2">Belongs to the peptidase C26 family.</text>
</comment>
<dbReference type="EC" id="3.4.19.9" evidence="3 8"/>
<comment type="catalytic activity">
    <reaction evidence="8">
        <text>(6S)-5,6,7,8-tetrahydrofolyl-(gamma-L-Glu)(n) + (n-1) H2O = (6S)-5,6,7,8-tetrahydrofolate + (n-1) L-glutamate</text>
        <dbReference type="Rhea" id="RHEA:56784"/>
        <dbReference type="Rhea" id="RHEA-COMP:14738"/>
        <dbReference type="ChEBI" id="CHEBI:15377"/>
        <dbReference type="ChEBI" id="CHEBI:29985"/>
        <dbReference type="ChEBI" id="CHEBI:57453"/>
        <dbReference type="ChEBI" id="CHEBI:141005"/>
        <dbReference type="EC" id="3.4.19.9"/>
    </reaction>
</comment>
<dbReference type="PROSITE" id="PS51275">
    <property type="entry name" value="PEPTIDASE_C26_GGH"/>
    <property type="match status" value="1"/>
</dbReference>
<dbReference type="AlphaFoldDB" id="A0AAD1XKP9"/>
<evidence type="ECO:0000256" key="2">
    <source>
        <dbReference type="ARBA" id="ARBA00011083"/>
    </source>
</evidence>
<dbReference type="Gene3D" id="3.40.50.880">
    <property type="match status" value="1"/>
</dbReference>
<feature type="active site" description="Proton donor" evidence="7">
    <location>
        <position position="250"/>
    </location>
</feature>
<dbReference type="EMBL" id="CAMPGE010015858">
    <property type="protein sequence ID" value="CAI2374457.1"/>
    <property type="molecule type" value="Genomic_DNA"/>
</dbReference>
<dbReference type="GO" id="GO:0005576">
    <property type="term" value="C:extracellular region"/>
    <property type="evidence" value="ECO:0007669"/>
    <property type="project" value="UniProtKB-SubCell"/>
</dbReference>
<evidence type="ECO:0000313" key="9">
    <source>
        <dbReference type="EMBL" id="CAI2374457.1"/>
    </source>
</evidence>
<dbReference type="PANTHER" id="PTHR11315:SF19">
    <property type="entry name" value="FOLATE GAMMA-GLUTAMYL HYDROLASE"/>
    <property type="match status" value="1"/>
</dbReference>
<feature type="active site" description="Nucleophile" evidence="7 8">
    <location>
        <position position="134"/>
    </location>
</feature>
<dbReference type="PANTHER" id="PTHR11315">
    <property type="entry name" value="PROTEASE FAMILY C26 GAMMA-GLUTAMYL HYDROLASE"/>
    <property type="match status" value="1"/>
</dbReference>
<name>A0AAD1XKP9_EUPCR</name>
<evidence type="ECO:0000256" key="1">
    <source>
        <dbReference type="ARBA" id="ARBA00004239"/>
    </source>
</evidence>
<comment type="subcellular location">
    <subcellularLocation>
        <location evidence="1">Secreted</location>
        <location evidence="1">Extracellular space</location>
    </subcellularLocation>
</comment>
<keyword evidence="4" id="KW-0964">Secreted</keyword>
<keyword evidence="6 8" id="KW-0378">Hydrolase</keyword>
<dbReference type="InterPro" id="IPR015527">
    <property type="entry name" value="Pept_C26_g-glut_hydrolase"/>
</dbReference>
<evidence type="ECO:0000256" key="3">
    <source>
        <dbReference type="ARBA" id="ARBA00012886"/>
    </source>
</evidence>
<organism evidence="9 10">
    <name type="scientific">Euplotes crassus</name>
    <dbReference type="NCBI Taxonomy" id="5936"/>
    <lineage>
        <taxon>Eukaryota</taxon>
        <taxon>Sar</taxon>
        <taxon>Alveolata</taxon>
        <taxon>Ciliophora</taxon>
        <taxon>Intramacronucleata</taxon>
        <taxon>Spirotrichea</taxon>
        <taxon>Hypotrichia</taxon>
        <taxon>Euplotida</taxon>
        <taxon>Euplotidae</taxon>
        <taxon>Moneuplotes</taxon>
    </lineage>
</organism>
<dbReference type="PROSITE" id="PS51273">
    <property type="entry name" value="GATASE_TYPE_1"/>
    <property type="match status" value="1"/>
</dbReference>
<proteinExistence type="inferred from homology"/>
<evidence type="ECO:0000256" key="6">
    <source>
        <dbReference type="ARBA" id="ARBA00022801"/>
    </source>
</evidence>
<dbReference type="Proteomes" id="UP001295684">
    <property type="component" value="Unassembled WGS sequence"/>
</dbReference>
<dbReference type="SUPFAM" id="SSF52317">
    <property type="entry name" value="Class I glutamine amidotransferase-like"/>
    <property type="match status" value="1"/>
</dbReference>
<dbReference type="InterPro" id="IPR029062">
    <property type="entry name" value="Class_I_gatase-like"/>
</dbReference>
<protein>
    <recommendedName>
        <fullName evidence="3 8">folate gamma-glutamyl hydrolase</fullName>
        <ecNumber evidence="3 8">3.4.19.9</ecNumber>
    </recommendedName>
</protein>
<keyword evidence="5" id="KW-0732">Signal</keyword>
<keyword evidence="10" id="KW-1185">Reference proteome</keyword>
<comment type="caution">
    <text evidence="9">The sequence shown here is derived from an EMBL/GenBank/DDBJ whole genome shotgun (WGS) entry which is preliminary data.</text>
</comment>
<dbReference type="GO" id="GO:0005773">
    <property type="term" value="C:vacuole"/>
    <property type="evidence" value="ECO:0007669"/>
    <property type="project" value="TreeGrafter"/>
</dbReference>
<gene>
    <name evidence="9" type="ORF">ECRASSUSDP1_LOCUS15810</name>
</gene>
<accession>A0AAD1XKP9</accession>
<dbReference type="Pfam" id="PF07722">
    <property type="entry name" value="Peptidase_C26"/>
    <property type="match status" value="1"/>
</dbReference>
<evidence type="ECO:0000256" key="7">
    <source>
        <dbReference type="PIRSR" id="PIRSR615527-1"/>
    </source>
</evidence>
<dbReference type="GO" id="GO:0046900">
    <property type="term" value="P:tetrahydrofolylpolyglutamate metabolic process"/>
    <property type="evidence" value="ECO:0007669"/>
    <property type="project" value="TreeGrafter"/>
</dbReference>
<feature type="active site" evidence="8">
    <location>
        <position position="250"/>
    </location>
</feature>
<dbReference type="GO" id="GO:0034722">
    <property type="term" value="F:gamma-glutamyl-peptidase activity"/>
    <property type="evidence" value="ECO:0007669"/>
    <property type="project" value="UniProtKB-UniRule"/>
</dbReference>
<evidence type="ECO:0000313" key="10">
    <source>
        <dbReference type="Proteomes" id="UP001295684"/>
    </source>
</evidence>
<evidence type="ECO:0000256" key="4">
    <source>
        <dbReference type="ARBA" id="ARBA00022525"/>
    </source>
</evidence>
<evidence type="ECO:0000256" key="8">
    <source>
        <dbReference type="PROSITE-ProRule" id="PRU00607"/>
    </source>
</evidence>
<reference evidence="9" key="1">
    <citation type="submission" date="2023-07" db="EMBL/GenBank/DDBJ databases">
        <authorList>
            <consortium name="AG Swart"/>
            <person name="Singh M."/>
            <person name="Singh A."/>
            <person name="Seah K."/>
            <person name="Emmerich C."/>
        </authorList>
    </citation>
    <scope>NUCLEOTIDE SEQUENCE</scope>
    <source>
        <strain evidence="9">DP1</strain>
    </source>
</reference>
<dbReference type="InterPro" id="IPR011697">
    <property type="entry name" value="Peptidase_C26"/>
</dbReference>